<dbReference type="EMBL" id="LXQA010474211">
    <property type="protein sequence ID" value="MCI54103.1"/>
    <property type="molecule type" value="Genomic_DNA"/>
</dbReference>
<dbReference type="Proteomes" id="UP000265520">
    <property type="component" value="Unassembled WGS sequence"/>
</dbReference>
<organism evidence="1 2">
    <name type="scientific">Trifolium medium</name>
    <dbReference type="NCBI Taxonomy" id="97028"/>
    <lineage>
        <taxon>Eukaryota</taxon>
        <taxon>Viridiplantae</taxon>
        <taxon>Streptophyta</taxon>
        <taxon>Embryophyta</taxon>
        <taxon>Tracheophyta</taxon>
        <taxon>Spermatophyta</taxon>
        <taxon>Magnoliopsida</taxon>
        <taxon>eudicotyledons</taxon>
        <taxon>Gunneridae</taxon>
        <taxon>Pentapetalae</taxon>
        <taxon>rosids</taxon>
        <taxon>fabids</taxon>
        <taxon>Fabales</taxon>
        <taxon>Fabaceae</taxon>
        <taxon>Papilionoideae</taxon>
        <taxon>50 kb inversion clade</taxon>
        <taxon>NPAAA clade</taxon>
        <taxon>Hologalegina</taxon>
        <taxon>IRL clade</taxon>
        <taxon>Trifolieae</taxon>
        <taxon>Trifolium</taxon>
    </lineage>
</organism>
<dbReference type="AlphaFoldDB" id="A0A392SZ29"/>
<protein>
    <submittedName>
        <fullName evidence="1">Uncharacterized protein</fullName>
    </submittedName>
</protein>
<keyword evidence="2" id="KW-1185">Reference proteome</keyword>
<name>A0A392SZ29_9FABA</name>
<reference evidence="1 2" key="1">
    <citation type="journal article" date="2018" name="Front. Plant Sci.">
        <title>Red Clover (Trifolium pratense) and Zigzag Clover (T. medium) - A Picture of Genomic Similarities and Differences.</title>
        <authorList>
            <person name="Dluhosova J."/>
            <person name="Istvanek J."/>
            <person name="Nedelnik J."/>
            <person name="Repkova J."/>
        </authorList>
    </citation>
    <scope>NUCLEOTIDE SEQUENCE [LARGE SCALE GENOMIC DNA]</scope>
    <source>
        <strain evidence="2">cv. 10/8</strain>
        <tissue evidence="1">Leaf</tissue>
    </source>
</reference>
<evidence type="ECO:0000313" key="1">
    <source>
        <dbReference type="EMBL" id="MCI54103.1"/>
    </source>
</evidence>
<evidence type="ECO:0000313" key="2">
    <source>
        <dbReference type="Proteomes" id="UP000265520"/>
    </source>
</evidence>
<comment type="caution">
    <text evidence="1">The sequence shown here is derived from an EMBL/GenBank/DDBJ whole genome shotgun (WGS) entry which is preliminary data.</text>
</comment>
<proteinExistence type="predicted"/>
<feature type="non-terminal residue" evidence="1">
    <location>
        <position position="1"/>
    </location>
</feature>
<sequence>LGRYKTTLITVTGEWNFAMLQQVLPQNILQKLHAIVTPQQTMVAMCWCGRGNVWDILQLKQLISYLRETTMLQLMLFGRKCGRWR</sequence>
<accession>A0A392SZ29</accession>